<evidence type="ECO:0000256" key="1">
    <source>
        <dbReference type="ARBA" id="ARBA00004167"/>
    </source>
</evidence>
<dbReference type="GO" id="GO:0045499">
    <property type="term" value="F:chemorepellent activity"/>
    <property type="evidence" value="ECO:0007669"/>
    <property type="project" value="TreeGrafter"/>
</dbReference>
<evidence type="ECO:0000256" key="4">
    <source>
        <dbReference type="ARBA" id="ARBA00022782"/>
    </source>
</evidence>
<organism evidence="14 15">
    <name type="scientific">Galendromus occidentalis</name>
    <name type="common">western predatory mite</name>
    <dbReference type="NCBI Taxonomy" id="34638"/>
    <lineage>
        <taxon>Eukaryota</taxon>
        <taxon>Metazoa</taxon>
        <taxon>Ecdysozoa</taxon>
        <taxon>Arthropoda</taxon>
        <taxon>Chelicerata</taxon>
        <taxon>Arachnida</taxon>
        <taxon>Acari</taxon>
        <taxon>Parasitiformes</taxon>
        <taxon>Mesostigmata</taxon>
        <taxon>Gamasina</taxon>
        <taxon>Phytoseioidea</taxon>
        <taxon>Phytoseiidae</taxon>
        <taxon>Typhlodrominae</taxon>
        <taxon>Galendromus</taxon>
    </lineage>
</organism>
<dbReference type="GO" id="GO:0007411">
    <property type="term" value="P:axon guidance"/>
    <property type="evidence" value="ECO:0007669"/>
    <property type="project" value="TreeGrafter"/>
</dbReference>
<dbReference type="Pfam" id="PF01403">
    <property type="entry name" value="Sema"/>
    <property type="match status" value="1"/>
</dbReference>
<dbReference type="InterPro" id="IPR000884">
    <property type="entry name" value="TSP1_rpt"/>
</dbReference>
<sequence length="979" mass="109765">MSCLLGVVAGLAFLQTLAGASHLVNQDYVDKQQLRFSQRDVENFTQLLVDSDRGQLIVGARDHIFRLDLETLALRDFTEWSPSEADITSCLRKGQAAEDCRNYITVLHENNGTIYICGTNAFAPVCRKYSSDNINEILDEENGRLKSPFSPRMNVTSLMTSQGELFVGSRIDFGGADPAFIRSGVRSHSVLRTPQYNPEYLSNPQFVNSFEVGDFVYFFFRENAIEYSSCGKNIFSRIGRVCKNDQGSPYNSKSWTTFLKGRLNCSLPGAIPFYFNEMQSVDYIKRQEMFYITFTTGENSIYGSAVCSYSLDEINRAFNGPLTGKLHNFAKGKISTDRFQCRKSHDMMTHEEDLDVKMYQQTFEAVQSHSKPLYNSELERLTHIQVDTVLMDQTQSVEVMFVASLEGVLKKIVHRPNTNTRCVVDEVKPFRDGEVLTKLTLIKEKQVLIALTTMGVVQLPLSYCEQYRTKKTCLSAGDPYCGWNLAQGKCTSAPGGNVLEPQWEQGAPCVVDESIVDGGWGRWSEWNLCGLYEGLEGDGCMCRQRRCDSPVPQNGGSACYGADVQVANCTKHGGWTDWSEWSACSSPCGPGYQHRSRSCTNPRPAFGGQTCIGNEREERGCPNTPSCLPTAPVVNTKTIWGHWGEWSLCSAPCGGGFQVRQRECTLLDKKDCELGCSKEYRECNTWECPEVKGRSEWTKWLIVNQTNDGYYEQRYRYQCVARVPHVKMDLITKVDERFCRDKSDCHDSASNVIQQNATWSPWSEWGPCSATCGGGFRRRQRMCESSRPEIDCHGLSIEESQCNTQMCPAEGWSEWTQWSDCDSNGEQHRKRHCIAKDDYQRRCLAGVHTKESRICLHLGAKLAGTGLQCAGAGGLAVTMAVVISYIFGLATMIFVVRLYNKRNRANAMLSASSISTSLQTIPIPKRLGSLPLVPVESNTYVPTSQFKGQFNTLQSTPVKAATIKRSNTFRAQLGDDQNF</sequence>
<dbReference type="SMART" id="SM00630">
    <property type="entry name" value="Sema"/>
    <property type="match status" value="1"/>
</dbReference>
<dbReference type="KEGG" id="goe:100904771"/>
<dbReference type="Gene3D" id="2.20.100.10">
    <property type="entry name" value="Thrombospondin type-1 (TSP1) repeat"/>
    <property type="match status" value="4"/>
</dbReference>
<comment type="subcellular location">
    <subcellularLocation>
        <location evidence="1">Membrane</location>
        <topology evidence="1">Single-pass membrane protein</topology>
    </subcellularLocation>
</comment>
<dbReference type="InterPro" id="IPR057563">
    <property type="entry name" value="Sema5A/B-like_TSP-1"/>
</dbReference>
<dbReference type="InterPro" id="IPR036352">
    <property type="entry name" value="Semap_dom_sf"/>
</dbReference>
<accession>A0AAJ6VZE7</accession>
<dbReference type="PANTHER" id="PTHR11036">
    <property type="entry name" value="SEMAPHORIN"/>
    <property type="match status" value="1"/>
</dbReference>
<keyword evidence="2 11" id="KW-0812">Transmembrane</keyword>
<dbReference type="SUPFAM" id="SSF82895">
    <property type="entry name" value="TSP-1 type 1 repeat"/>
    <property type="match status" value="5"/>
</dbReference>
<keyword evidence="5" id="KW-0524">Neurogenesis</keyword>
<keyword evidence="12" id="KW-0732">Signal</keyword>
<keyword evidence="7 11" id="KW-0472">Membrane</keyword>
<dbReference type="InterPro" id="IPR016201">
    <property type="entry name" value="PSI"/>
</dbReference>
<dbReference type="GO" id="GO:0005886">
    <property type="term" value="C:plasma membrane"/>
    <property type="evidence" value="ECO:0007669"/>
    <property type="project" value="TreeGrafter"/>
</dbReference>
<dbReference type="RefSeq" id="XP_003745736.1">
    <property type="nucleotide sequence ID" value="XM_003745688.1"/>
</dbReference>
<evidence type="ECO:0000256" key="5">
    <source>
        <dbReference type="ARBA" id="ARBA00022902"/>
    </source>
</evidence>
<dbReference type="InterPro" id="IPR027231">
    <property type="entry name" value="Semaphorin"/>
</dbReference>
<name>A0AAJ6VZE7_9ACAR</name>
<evidence type="ECO:0000313" key="15">
    <source>
        <dbReference type="RefSeq" id="XP_003745736.1"/>
    </source>
</evidence>
<evidence type="ECO:0000313" key="14">
    <source>
        <dbReference type="Proteomes" id="UP000694867"/>
    </source>
</evidence>
<dbReference type="Pfam" id="PF23260">
    <property type="entry name" value="TSP1_2"/>
    <property type="match status" value="1"/>
</dbReference>
<dbReference type="Gene3D" id="3.30.1680.10">
    <property type="entry name" value="ligand-binding face of the semaphorins, domain 2"/>
    <property type="match status" value="1"/>
</dbReference>
<dbReference type="Pfam" id="PF01437">
    <property type="entry name" value="PSI"/>
    <property type="match status" value="1"/>
</dbReference>
<evidence type="ECO:0000256" key="7">
    <source>
        <dbReference type="ARBA" id="ARBA00023136"/>
    </source>
</evidence>
<evidence type="ECO:0000256" key="12">
    <source>
        <dbReference type="SAM" id="SignalP"/>
    </source>
</evidence>
<evidence type="ECO:0000256" key="8">
    <source>
        <dbReference type="ARBA" id="ARBA00023157"/>
    </source>
</evidence>
<keyword evidence="9" id="KW-0325">Glycoprotein</keyword>
<evidence type="ECO:0000256" key="6">
    <source>
        <dbReference type="ARBA" id="ARBA00022989"/>
    </source>
</evidence>
<dbReference type="FunFam" id="2.20.100.10:FF:000021">
    <property type="entry name" value="semaphorin-5B isoform X1"/>
    <property type="match status" value="1"/>
</dbReference>
<dbReference type="PROSITE" id="PS50092">
    <property type="entry name" value="TSP1"/>
    <property type="match status" value="5"/>
</dbReference>
<evidence type="ECO:0000259" key="13">
    <source>
        <dbReference type="PROSITE" id="PS51004"/>
    </source>
</evidence>
<evidence type="ECO:0000256" key="11">
    <source>
        <dbReference type="SAM" id="Phobius"/>
    </source>
</evidence>
<dbReference type="InterPro" id="IPR002165">
    <property type="entry name" value="Plexin_repeat"/>
</dbReference>
<dbReference type="SMART" id="SM00209">
    <property type="entry name" value="TSP1"/>
    <property type="match status" value="5"/>
</dbReference>
<dbReference type="Pfam" id="PF00090">
    <property type="entry name" value="TSP_1"/>
    <property type="match status" value="5"/>
</dbReference>
<dbReference type="AlphaFoldDB" id="A0AAJ6VZE7"/>
<dbReference type="GO" id="GO:0071526">
    <property type="term" value="P:semaphorin-plexin signaling pathway"/>
    <property type="evidence" value="ECO:0007669"/>
    <property type="project" value="TreeGrafter"/>
</dbReference>
<dbReference type="GO" id="GO:0030215">
    <property type="term" value="F:semaphorin receptor binding"/>
    <property type="evidence" value="ECO:0007669"/>
    <property type="project" value="InterPro"/>
</dbReference>
<dbReference type="InterPro" id="IPR036383">
    <property type="entry name" value="TSP1_rpt_sf"/>
</dbReference>
<keyword evidence="3" id="KW-0677">Repeat</keyword>
<dbReference type="PROSITE" id="PS51004">
    <property type="entry name" value="SEMA"/>
    <property type="match status" value="1"/>
</dbReference>
<keyword evidence="4" id="KW-0221">Differentiation</keyword>
<dbReference type="SUPFAM" id="SSF101912">
    <property type="entry name" value="Sema domain"/>
    <property type="match status" value="1"/>
</dbReference>
<dbReference type="SMART" id="SM00423">
    <property type="entry name" value="PSI"/>
    <property type="match status" value="1"/>
</dbReference>
<keyword evidence="8" id="KW-1015">Disulfide bond</keyword>
<dbReference type="Proteomes" id="UP000694867">
    <property type="component" value="Unplaced"/>
</dbReference>
<dbReference type="SUPFAM" id="SSF103575">
    <property type="entry name" value="Plexin repeat"/>
    <property type="match status" value="1"/>
</dbReference>
<keyword evidence="6 11" id="KW-1133">Transmembrane helix</keyword>
<feature type="domain" description="Sema" evidence="13">
    <location>
        <begin position="15"/>
        <end position="461"/>
    </location>
</feature>
<proteinExistence type="predicted"/>
<gene>
    <name evidence="15" type="primary">LOC100904771</name>
</gene>
<dbReference type="Gene3D" id="2.130.10.10">
    <property type="entry name" value="YVTN repeat-like/Quinoprotein amine dehydrogenase"/>
    <property type="match status" value="1"/>
</dbReference>
<dbReference type="InterPro" id="IPR001627">
    <property type="entry name" value="Semap_dom"/>
</dbReference>
<comment type="caution">
    <text evidence="10">Lacks conserved residue(s) required for the propagation of feature annotation.</text>
</comment>
<evidence type="ECO:0000256" key="10">
    <source>
        <dbReference type="PROSITE-ProRule" id="PRU00352"/>
    </source>
</evidence>
<reference evidence="15" key="1">
    <citation type="submission" date="2025-08" db="UniProtKB">
        <authorList>
            <consortium name="RefSeq"/>
        </authorList>
    </citation>
    <scope>IDENTIFICATION</scope>
</reference>
<feature type="transmembrane region" description="Helical" evidence="11">
    <location>
        <begin position="875"/>
        <end position="899"/>
    </location>
</feature>
<dbReference type="PANTHER" id="PTHR11036:SF79">
    <property type="entry name" value="SEMAPHORIN 5C, ISOFORM A"/>
    <property type="match status" value="1"/>
</dbReference>
<dbReference type="FunFam" id="2.20.100.10:FF:000001">
    <property type="entry name" value="semaphorin-5A isoform X1"/>
    <property type="match status" value="2"/>
</dbReference>
<keyword evidence="14" id="KW-1185">Reference proteome</keyword>
<evidence type="ECO:0000256" key="3">
    <source>
        <dbReference type="ARBA" id="ARBA00022737"/>
    </source>
</evidence>
<dbReference type="InterPro" id="IPR015943">
    <property type="entry name" value="WD40/YVTN_repeat-like_dom_sf"/>
</dbReference>
<dbReference type="GO" id="GO:0030335">
    <property type="term" value="P:positive regulation of cell migration"/>
    <property type="evidence" value="ECO:0007669"/>
    <property type="project" value="TreeGrafter"/>
</dbReference>
<evidence type="ECO:0000256" key="9">
    <source>
        <dbReference type="ARBA" id="ARBA00023180"/>
    </source>
</evidence>
<evidence type="ECO:0000256" key="2">
    <source>
        <dbReference type="ARBA" id="ARBA00022692"/>
    </source>
</evidence>
<dbReference type="GeneID" id="100904771"/>
<dbReference type="PRINTS" id="PR01705">
    <property type="entry name" value="TSP1REPEAT"/>
</dbReference>
<feature type="chain" id="PRO_5042480671" evidence="12">
    <location>
        <begin position="20"/>
        <end position="979"/>
    </location>
</feature>
<protein>
    <submittedName>
        <fullName evidence="15">Semaphorin-5A-like</fullName>
    </submittedName>
</protein>
<feature type="signal peptide" evidence="12">
    <location>
        <begin position="1"/>
        <end position="19"/>
    </location>
</feature>